<evidence type="ECO:0008006" key="3">
    <source>
        <dbReference type="Google" id="ProtNLM"/>
    </source>
</evidence>
<protein>
    <recommendedName>
        <fullName evidence="3">Helix-turn-helix domain-containing protein</fullName>
    </recommendedName>
</protein>
<keyword evidence="2" id="KW-1185">Reference proteome</keyword>
<dbReference type="RefSeq" id="WP_307225820.1">
    <property type="nucleotide sequence ID" value="NZ_JAUSTT010000001.1"/>
</dbReference>
<dbReference type="EMBL" id="JAUSTT010000001">
    <property type="protein sequence ID" value="MDQ0174391.1"/>
    <property type="molecule type" value="Genomic_DNA"/>
</dbReference>
<gene>
    <name evidence="1" type="ORF">J2S08_000222</name>
</gene>
<reference evidence="1 2" key="1">
    <citation type="submission" date="2023-07" db="EMBL/GenBank/DDBJ databases">
        <title>Genomic Encyclopedia of Type Strains, Phase IV (KMG-IV): sequencing the most valuable type-strain genomes for metagenomic binning, comparative biology and taxonomic classification.</title>
        <authorList>
            <person name="Goeker M."/>
        </authorList>
    </citation>
    <scope>NUCLEOTIDE SEQUENCE [LARGE SCALE GENOMIC DNA]</scope>
    <source>
        <strain evidence="1 2">DSM 23837</strain>
    </source>
</reference>
<proteinExistence type="predicted"/>
<evidence type="ECO:0000313" key="1">
    <source>
        <dbReference type="EMBL" id="MDQ0174391.1"/>
    </source>
</evidence>
<sequence length="134" mass="15497">MNKLTKEQREVLRQKECLLSGNDVGYTPIPHDIYRKLLPELKAKYDGMTARDCVLLYGYLQAYVNGQNSSTTYMWAYPSVKQISSDTGIHKDRIKPLVDILEKEGVLISKMVSYRGHLKKMYMPLYERKSPDSC</sequence>
<comment type="caution">
    <text evidence="1">The sequence shown here is derived from an EMBL/GenBank/DDBJ whole genome shotgun (WGS) entry which is preliminary data.</text>
</comment>
<organism evidence="1 2">
    <name type="scientific">Bacillus chungangensis</name>
    <dbReference type="NCBI Taxonomy" id="587633"/>
    <lineage>
        <taxon>Bacteria</taxon>
        <taxon>Bacillati</taxon>
        <taxon>Bacillota</taxon>
        <taxon>Bacilli</taxon>
        <taxon>Bacillales</taxon>
        <taxon>Bacillaceae</taxon>
        <taxon>Bacillus</taxon>
    </lineage>
</organism>
<name>A0ABT9WMF3_9BACI</name>
<accession>A0ABT9WMF3</accession>
<dbReference type="Proteomes" id="UP001223586">
    <property type="component" value="Unassembled WGS sequence"/>
</dbReference>
<evidence type="ECO:0000313" key="2">
    <source>
        <dbReference type="Proteomes" id="UP001223586"/>
    </source>
</evidence>